<protein>
    <submittedName>
        <fullName evidence="1">DUF309 domain-containing protein</fullName>
    </submittedName>
</protein>
<dbReference type="InterPro" id="IPR005500">
    <property type="entry name" value="DUF309"/>
</dbReference>
<dbReference type="EMBL" id="JACNJN010000161">
    <property type="protein sequence ID" value="MBC8336438.1"/>
    <property type="molecule type" value="Genomic_DNA"/>
</dbReference>
<dbReference type="SUPFAM" id="SSF140663">
    <property type="entry name" value="TTHA0068-like"/>
    <property type="match status" value="1"/>
</dbReference>
<dbReference type="PANTHER" id="PTHR34796">
    <property type="entry name" value="EXPRESSED PROTEIN"/>
    <property type="match status" value="1"/>
</dbReference>
<accession>A0A8J6NNL1</accession>
<gene>
    <name evidence="1" type="ORF">H8E29_14325</name>
</gene>
<dbReference type="AlphaFoldDB" id="A0A8J6NNL1"/>
<dbReference type="Proteomes" id="UP000614469">
    <property type="component" value="Unassembled WGS sequence"/>
</dbReference>
<evidence type="ECO:0000313" key="1">
    <source>
        <dbReference type="EMBL" id="MBC8336438.1"/>
    </source>
</evidence>
<sequence>MRMILAASQTSINNAAIEKRMTIYLRCQRDFIERDFTTTNWWDDDSSCYTFDVLNSFDCNAPLHPAARLGIDRFNDGKYWLAHEALEDAWNAETGPVRDLYRGILQAAVVYHHISQQNFRGALKVYQRSQKWLKKWPDTCRGVDVAELRSNLDMALSEVKSLGSENLAKFKSYSKITYEKSTSL</sequence>
<comment type="caution">
    <text evidence="1">The sequence shown here is derived from an EMBL/GenBank/DDBJ whole genome shotgun (WGS) entry which is preliminary data.</text>
</comment>
<dbReference type="PANTHER" id="PTHR34796:SF1">
    <property type="entry name" value="EXPRESSED PROTEIN"/>
    <property type="match status" value="1"/>
</dbReference>
<name>A0A8J6NNL1_9CHLR</name>
<organism evidence="1 2">
    <name type="scientific">Candidatus Desulfolinea nitratireducens</name>
    <dbReference type="NCBI Taxonomy" id="2841698"/>
    <lineage>
        <taxon>Bacteria</taxon>
        <taxon>Bacillati</taxon>
        <taxon>Chloroflexota</taxon>
        <taxon>Anaerolineae</taxon>
        <taxon>Anaerolineales</taxon>
        <taxon>Anaerolineales incertae sedis</taxon>
        <taxon>Candidatus Desulfolinea</taxon>
    </lineage>
</organism>
<evidence type="ECO:0000313" key="2">
    <source>
        <dbReference type="Proteomes" id="UP000614469"/>
    </source>
</evidence>
<dbReference type="Gene3D" id="1.10.3450.10">
    <property type="entry name" value="TTHA0068-like"/>
    <property type="match status" value="1"/>
</dbReference>
<dbReference type="InterPro" id="IPR023203">
    <property type="entry name" value="TTHA0068_sf"/>
</dbReference>
<dbReference type="Pfam" id="PF03745">
    <property type="entry name" value="DUF309"/>
    <property type="match status" value="1"/>
</dbReference>
<proteinExistence type="predicted"/>
<reference evidence="1 2" key="1">
    <citation type="submission" date="2020-08" db="EMBL/GenBank/DDBJ databases">
        <title>Bridging the membrane lipid divide: bacteria of the FCB group superphylum have the potential to synthesize archaeal ether lipids.</title>
        <authorList>
            <person name="Villanueva L."/>
            <person name="Von Meijenfeldt F.A.B."/>
            <person name="Westbye A.B."/>
            <person name="Yadav S."/>
            <person name="Hopmans E.C."/>
            <person name="Dutilh B.E."/>
            <person name="Sinninghe Damste J.S."/>
        </authorList>
    </citation>
    <scope>NUCLEOTIDE SEQUENCE [LARGE SCALE GENOMIC DNA]</scope>
    <source>
        <strain evidence="1">NIOZ-UU36</strain>
    </source>
</reference>